<dbReference type="InterPro" id="IPR036249">
    <property type="entry name" value="Thioredoxin-like_sf"/>
</dbReference>
<proteinExistence type="predicted"/>
<dbReference type="Gene3D" id="1.10.472.60">
    <property type="entry name" value="putative protein disulfide isomerase domain"/>
    <property type="match status" value="1"/>
</dbReference>
<sequence>MNNTLFHIHDPMCSWCWGFKPTLEELLESLPATVTVKNILGGLAPDSDAPMPEATRQMLQQTWRAIQTSIPGTEFNFDFWTKNQPKRSTWPSCRAVLAAAQQNPELEVPMITAIQKAYYLNAQNPSETATLIELAESIGCDATQFADYLHSAAAHAELETHRHAAHQLGAQGFPSLVFVNSRSEAQPIAIDYNNSSSMLEQIERANVG</sequence>
<gene>
    <name evidence="1" type="ORF">IMCC3135_32235</name>
</gene>
<dbReference type="AlphaFoldDB" id="A0A2Z2NYH9"/>
<dbReference type="OrthoDB" id="9813770at2"/>
<accession>A0A2Z2NYH9</accession>
<dbReference type="EMBL" id="CP018632">
    <property type="protein sequence ID" value="ASJ76492.1"/>
    <property type="molecule type" value="Genomic_DNA"/>
</dbReference>
<dbReference type="CDD" id="cd03025">
    <property type="entry name" value="DsbA_FrnE_like"/>
    <property type="match status" value="1"/>
</dbReference>
<dbReference type="RefSeq" id="WP_088921260.1">
    <property type="nucleotide sequence ID" value="NZ_CP018632.1"/>
</dbReference>
<dbReference type="PANTHER" id="PTHR13887">
    <property type="entry name" value="GLUTATHIONE S-TRANSFERASE KAPPA"/>
    <property type="match status" value="1"/>
</dbReference>
<dbReference type="Pfam" id="PF13743">
    <property type="entry name" value="Thioredoxin_5"/>
    <property type="match status" value="1"/>
</dbReference>
<name>A0A2Z2NYH9_9GAMM</name>
<dbReference type="PANTHER" id="PTHR13887:SF54">
    <property type="entry name" value="DSBA FAMILY PROTEIN"/>
    <property type="match status" value="1"/>
</dbReference>
<evidence type="ECO:0000313" key="1">
    <source>
        <dbReference type="EMBL" id="ASJ76492.1"/>
    </source>
</evidence>
<protein>
    <recommendedName>
        <fullName evidence="3">DSBA-like thioredoxin domain-containing protein</fullName>
    </recommendedName>
</protein>
<reference evidence="1 2" key="1">
    <citation type="submission" date="2016-12" db="EMBL/GenBank/DDBJ databases">
        <authorList>
            <person name="Song W.-J."/>
            <person name="Kurnit D.M."/>
        </authorList>
    </citation>
    <scope>NUCLEOTIDE SEQUENCE [LARGE SCALE GENOMIC DNA]</scope>
    <source>
        <strain evidence="1 2">IMCC3135</strain>
    </source>
</reference>
<dbReference type="KEGG" id="gai:IMCC3135_32235"/>
<dbReference type="Proteomes" id="UP000250079">
    <property type="component" value="Chromosome"/>
</dbReference>
<organism evidence="1 2">
    <name type="scientific">Granulosicoccus antarcticus IMCC3135</name>
    <dbReference type="NCBI Taxonomy" id="1192854"/>
    <lineage>
        <taxon>Bacteria</taxon>
        <taxon>Pseudomonadati</taxon>
        <taxon>Pseudomonadota</taxon>
        <taxon>Gammaproteobacteria</taxon>
        <taxon>Chromatiales</taxon>
        <taxon>Granulosicoccaceae</taxon>
        <taxon>Granulosicoccus</taxon>
    </lineage>
</organism>
<dbReference type="Gene3D" id="3.40.30.10">
    <property type="entry name" value="Glutaredoxin"/>
    <property type="match status" value="1"/>
</dbReference>
<keyword evidence="2" id="KW-1185">Reference proteome</keyword>
<dbReference type="SUPFAM" id="SSF52833">
    <property type="entry name" value="Thioredoxin-like"/>
    <property type="match status" value="1"/>
</dbReference>
<evidence type="ECO:0008006" key="3">
    <source>
        <dbReference type="Google" id="ProtNLM"/>
    </source>
</evidence>
<evidence type="ECO:0000313" key="2">
    <source>
        <dbReference type="Proteomes" id="UP000250079"/>
    </source>
</evidence>